<reference evidence="2" key="2">
    <citation type="submission" date="2020-01" db="EMBL/GenBank/DDBJ databases">
        <authorList>
            <person name="Hornung B."/>
        </authorList>
    </citation>
    <scope>NUCLEOTIDE SEQUENCE</scope>
    <source>
        <strain evidence="2">PacBioINE</strain>
    </source>
</reference>
<evidence type="ECO:0000313" key="2">
    <source>
        <dbReference type="EMBL" id="CAA7600492.1"/>
    </source>
</evidence>
<evidence type="ECO:0000259" key="1">
    <source>
        <dbReference type="Pfam" id="PF05685"/>
    </source>
</evidence>
<evidence type="ECO:0000313" key="3">
    <source>
        <dbReference type="EMBL" id="CEJ06626.1"/>
    </source>
</evidence>
<keyword evidence="2" id="KW-0540">Nuclease</keyword>
<keyword evidence="2" id="KW-0378">Hydrolase</keyword>
<organism evidence="2">
    <name type="scientific">Acididesulfobacillus acetoxydans</name>
    <dbReference type="NCBI Taxonomy" id="1561005"/>
    <lineage>
        <taxon>Bacteria</taxon>
        <taxon>Bacillati</taxon>
        <taxon>Bacillota</taxon>
        <taxon>Clostridia</taxon>
        <taxon>Eubacteriales</taxon>
        <taxon>Peptococcaceae</taxon>
        <taxon>Acididesulfobacillus</taxon>
    </lineage>
</organism>
<reference evidence="3" key="1">
    <citation type="submission" date="2014-11" db="EMBL/GenBank/DDBJ databases">
        <authorList>
            <person name="Hornung B.V."/>
        </authorList>
    </citation>
    <scope>NUCLEOTIDE SEQUENCE</scope>
    <source>
        <strain evidence="3">INE</strain>
    </source>
</reference>
<dbReference type="Gene3D" id="3.90.1570.10">
    <property type="entry name" value="tt1808, chain A"/>
    <property type="match status" value="1"/>
</dbReference>
<dbReference type="InterPro" id="IPR008538">
    <property type="entry name" value="Uma2"/>
</dbReference>
<dbReference type="InterPro" id="IPR012296">
    <property type="entry name" value="Nuclease_put_TT1808"/>
</dbReference>
<dbReference type="Proteomes" id="UP001071230">
    <property type="component" value="Unassembled WGS sequence"/>
</dbReference>
<protein>
    <submittedName>
        <fullName evidence="2">Restriction endonuclease type II-like</fullName>
    </submittedName>
    <submittedName>
        <fullName evidence="3">Type II-like restriction endonuclease</fullName>
    </submittedName>
</protein>
<dbReference type="EMBL" id="LR746496">
    <property type="protein sequence ID" value="CAA7600492.1"/>
    <property type="molecule type" value="Genomic_DNA"/>
</dbReference>
<dbReference type="SUPFAM" id="SSF52980">
    <property type="entry name" value="Restriction endonuclease-like"/>
    <property type="match status" value="1"/>
</dbReference>
<keyword evidence="4" id="KW-1185">Reference proteome</keyword>
<keyword evidence="2" id="KW-0255">Endonuclease</keyword>
<gene>
    <name evidence="3" type="ORF">DEACI_1075</name>
    <name evidence="2" type="ORF">DEACI_1145</name>
</gene>
<proteinExistence type="predicted"/>
<dbReference type="EMBL" id="CDGJ01000032">
    <property type="protein sequence ID" value="CEJ06626.1"/>
    <property type="molecule type" value="Genomic_DNA"/>
</dbReference>
<feature type="domain" description="Putative restriction endonuclease" evidence="1">
    <location>
        <begin position="15"/>
        <end position="180"/>
    </location>
</feature>
<dbReference type="PANTHER" id="PTHR34107:SF4">
    <property type="entry name" value="SLL1222 PROTEIN"/>
    <property type="match status" value="1"/>
</dbReference>
<dbReference type="GO" id="GO:0004519">
    <property type="term" value="F:endonuclease activity"/>
    <property type="evidence" value="ECO:0007669"/>
    <property type="project" value="UniProtKB-KW"/>
</dbReference>
<accession>A0A8S0WEW8</accession>
<dbReference type="CDD" id="cd06260">
    <property type="entry name" value="DUF820-like"/>
    <property type="match status" value="1"/>
</dbReference>
<evidence type="ECO:0000313" key="4">
    <source>
        <dbReference type="Proteomes" id="UP001071230"/>
    </source>
</evidence>
<sequence>MRTEKAGTERLYTYEDYLKIDDDNQYELIGGRLILVPAPRTIHQELSGELYSAVKEFVRKHDLGKVFYAPMDVLLSETEKPQPDILFIAKNRLDIITETNIQGAPDLVVEILSPSTGKNDRVEKSRMYYKHGVKEYWIADPDHKTIEVFTRAEQSWNLFQACDDEDILTSPLLTGLEIQLRDIFPQTSSHG</sequence>
<dbReference type="InterPro" id="IPR011335">
    <property type="entry name" value="Restrct_endonuc-II-like"/>
</dbReference>
<name>A0A8S0WEW8_9FIRM</name>
<dbReference type="Pfam" id="PF05685">
    <property type="entry name" value="Uma2"/>
    <property type="match status" value="1"/>
</dbReference>
<dbReference type="RefSeq" id="WP_240984157.1">
    <property type="nucleotide sequence ID" value="NZ_CDGJ01000032.1"/>
</dbReference>
<dbReference type="AlphaFoldDB" id="A0A8S0WEW8"/>
<dbReference type="KEGG" id="aacx:DEACI_1145"/>
<dbReference type="PANTHER" id="PTHR34107">
    <property type="entry name" value="SLL0198 PROTEIN-RELATED"/>
    <property type="match status" value="1"/>
</dbReference>
<dbReference type="Proteomes" id="UP000836597">
    <property type="component" value="Chromosome"/>
</dbReference>